<proteinExistence type="predicted"/>
<feature type="region of interest" description="Disordered" evidence="1">
    <location>
        <begin position="1"/>
        <end position="45"/>
    </location>
</feature>
<keyword evidence="3" id="KW-1185">Reference proteome</keyword>
<evidence type="ECO:0000256" key="1">
    <source>
        <dbReference type="SAM" id="MobiDB-lite"/>
    </source>
</evidence>
<accession>A0A4Y9ZI79</accession>
<sequence>MNGPPTPPSEDQPLPVDPAPPTAEETSAAAPAAQPENPPILPEQSPYFQIFPKLGSLAAKGEYEELVQAAERADLNGLHDDHPTRLLVTAPLVLSYLILDDL</sequence>
<protein>
    <submittedName>
        <fullName evidence="2">Uncharacterized protein</fullName>
    </submittedName>
</protein>
<gene>
    <name evidence="2" type="ORF">EWM64_g10566</name>
</gene>
<dbReference type="STRING" id="135208.A0A4Y9ZI79"/>
<feature type="compositionally biased region" description="Low complexity" evidence="1">
    <location>
        <begin position="22"/>
        <end position="35"/>
    </location>
</feature>
<name>A0A4Y9ZI79_9AGAM</name>
<evidence type="ECO:0000313" key="3">
    <source>
        <dbReference type="Proteomes" id="UP000298061"/>
    </source>
</evidence>
<organism evidence="2 3">
    <name type="scientific">Hericium alpestre</name>
    <dbReference type="NCBI Taxonomy" id="135208"/>
    <lineage>
        <taxon>Eukaryota</taxon>
        <taxon>Fungi</taxon>
        <taxon>Dikarya</taxon>
        <taxon>Basidiomycota</taxon>
        <taxon>Agaricomycotina</taxon>
        <taxon>Agaricomycetes</taxon>
        <taxon>Russulales</taxon>
        <taxon>Hericiaceae</taxon>
        <taxon>Hericium</taxon>
    </lineage>
</organism>
<dbReference type="EMBL" id="SFCI01002847">
    <property type="protein sequence ID" value="TFY73448.1"/>
    <property type="molecule type" value="Genomic_DNA"/>
</dbReference>
<dbReference type="OrthoDB" id="5351233at2759"/>
<evidence type="ECO:0000313" key="2">
    <source>
        <dbReference type="EMBL" id="TFY73448.1"/>
    </source>
</evidence>
<dbReference type="Proteomes" id="UP000298061">
    <property type="component" value="Unassembled WGS sequence"/>
</dbReference>
<dbReference type="AlphaFoldDB" id="A0A4Y9ZI79"/>
<feature type="compositionally biased region" description="Pro residues" evidence="1">
    <location>
        <begin position="1"/>
        <end position="21"/>
    </location>
</feature>
<comment type="caution">
    <text evidence="2">The sequence shown here is derived from an EMBL/GenBank/DDBJ whole genome shotgun (WGS) entry which is preliminary data.</text>
</comment>
<reference evidence="2 3" key="1">
    <citation type="submission" date="2019-02" db="EMBL/GenBank/DDBJ databases">
        <title>Genome sequencing of the rare red list fungi Hericium alpestre (H. flagellum).</title>
        <authorList>
            <person name="Buettner E."/>
            <person name="Kellner H."/>
        </authorList>
    </citation>
    <scope>NUCLEOTIDE SEQUENCE [LARGE SCALE GENOMIC DNA]</scope>
    <source>
        <strain evidence="2 3">DSM 108284</strain>
    </source>
</reference>